<protein>
    <recommendedName>
        <fullName evidence="4">Tr-type G domain-containing protein</fullName>
    </recommendedName>
</protein>
<dbReference type="InterPro" id="IPR000795">
    <property type="entry name" value="T_Tr_GTP-bd_dom"/>
</dbReference>
<dbReference type="CDD" id="cd16262">
    <property type="entry name" value="EFG_III"/>
    <property type="match status" value="1"/>
</dbReference>
<dbReference type="GO" id="GO:0032790">
    <property type="term" value="P:ribosome disassembly"/>
    <property type="evidence" value="ECO:0007669"/>
    <property type="project" value="TreeGrafter"/>
</dbReference>
<dbReference type="FunFam" id="3.30.230.10:FF:000003">
    <property type="entry name" value="Elongation factor G"/>
    <property type="match status" value="1"/>
</dbReference>
<dbReference type="InterPro" id="IPR005517">
    <property type="entry name" value="Transl_elong_EFG/EF2_IV"/>
</dbReference>
<reference evidence="5" key="1">
    <citation type="journal article" date="2015" name="Nature">
        <title>Complex archaea that bridge the gap between prokaryotes and eukaryotes.</title>
        <authorList>
            <person name="Spang A."/>
            <person name="Saw J.H."/>
            <person name="Jorgensen S.L."/>
            <person name="Zaremba-Niedzwiedzka K."/>
            <person name="Martijn J."/>
            <person name="Lind A.E."/>
            <person name="van Eijk R."/>
            <person name="Schleper C."/>
            <person name="Guy L."/>
            <person name="Ettema T.J."/>
        </authorList>
    </citation>
    <scope>NUCLEOTIDE SEQUENCE</scope>
</reference>
<dbReference type="SUPFAM" id="SSF54980">
    <property type="entry name" value="EF-G C-terminal domain-like"/>
    <property type="match status" value="2"/>
</dbReference>
<dbReference type="InterPro" id="IPR009000">
    <property type="entry name" value="Transl_B-barrel_sf"/>
</dbReference>
<dbReference type="EMBL" id="LAZR01000154">
    <property type="protein sequence ID" value="KKN85879.1"/>
    <property type="molecule type" value="Genomic_DNA"/>
</dbReference>
<dbReference type="CDD" id="cd03713">
    <property type="entry name" value="EFG_mtEFG_C"/>
    <property type="match status" value="1"/>
</dbReference>
<dbReference type="Gene3D" id="2.40.30.10">
    <property type="entry name" value="Translation factors"/>
    <property type="match status" value="1"/>
</dbReference>
<dbReference type="Gene3D" id="3.30.70.240">
    <property type="match status" value="1"/>
</dbReference>
<name>A0A0F9U2V5_9ZZZZ</name>
<dbReference type="PANTHER" id="PTHR43261">
    <property type="entry name" value="TRANSLATION ELONGATION FACTOR G-RELATED"/>
    <property type="match status" value="1"/>
</dbReference>
<dbReference type="InterPro" id="IPR047872">
    <property type="entry name" value="EFG_IV"/>
</dbReference>
<dbReference type="NCBIfam" id="NF009891">
    <property type="entry name" value="PRK13351.1-1"/>
    <property type="match status" value="1"/>
</dbReference>
<dbReference type="CDD" id="cd01434">
    <property type="entry name" value="EFG_mtEFG1_IV"/>
    <property type="match status" value="1"/>
</dbReference>
<accession>A0A0F9U2V5</accession>
<dbReference type="Pfam" id="PF14492">
    <property type="entry name" value="EFG_III"/>
    <property type="match status" value="1"/>
</dbReference>
<dbReference type="InterPro" id="IPR053905">
    <property type="entry name" value="EF-G-like_DII"/>
</dbReference>
<dbReference type="GO" id="GO:0005525">
    <property type="term" value="F:GTP binding"/>
    <property type="evidence" value="ECO:0007669"/>
    <property type="project" value="UniProtKB-KW"/>
</dbReference>
<dbReference type="SMART" id="SM00889">
    <property type="entry name" value="EFG_IV"/>
    <property type="match status" value="1"/>
</dbReference>
<evidence type="ECO:0000256" key="1">
    <source>
        <dbReference type="ARBA" id="ARBA00022741"/>
    </source>
</evidence>
<dbReference type="InterPro" id="IPR041095">
    <property type="entry name" value="EFG_II"/>
</dbReference>
<dbReference type="GO" id="GO:0003746">
    <property type="term" value="F:translation elongation factor activity"/>
    <property type="evidence" value="ECO:0007669"/>
    <property type="project" value="InterPro"/>
</dbReference>
<feature type="compositionally biased region" description="Basic and acidic residues" evidence="3">
    <location>
        <begin position="50"/>
        <end position="61"/>
    </location>
</feature>
<dbReference type="Pfam" id="PF00009">
    <property type="entry name" value="GTP_EFTU"/>
    <property type="match status" value="1"/>
</dbReference>
<dbReference type="Pfam" id="PF03764">
    <property type="entry name" value="EFG_IV"/>
    <property type="match status" value="1"/>
</dbReference>
<dbReference type="InterPro" id="IPR000640">
    <property type="entry name" value="EFG_V-like"/>
</dbReference>
<dbReference type="PRINTS" id="PR01037">
    <property type="entry name" value="TCRTETOQM"/>
</dbReference>
<gene>
    <name evidence="5" type="ORF">LCGC14_0274970</name>
</gene>
<evidence type="ECO:0000259" key="4">
    <source>
        <dbReference type="PROSITE" id="PS51722"/>
    </source>
</evidence>
<dbReference type="SUPFAM" id="SSF50447">
    <property type="entry name" value="Translation proteins"/>
    <property type="match status" value="1"/>
</dbReference>
<dbReference type="PROSITE" id="PS51722">
    <property type="entry name" value="G_TR_2"/>
    <property type="match status" value="1"/>
</dbReference>
<dbReference type="Pfam" id="PF22042">
    <property type="entry name" value="EF-G_D2"/>
    <property type="match status" value="1"/>
</dbReference>
<keyword evidence="2" id="KW-0342">GTP-binding</keyword>
<dbReference type="Gene3D" id="3.30.70.870">
    <property type="entry name" value="Elongation Factor G (Translational Gtpase), domain 3"/>
    <property type="match status" value="1"/>
</dbReference>
<dbReference type="PRINTS" id="PR00315">
    <property type="entry name" value="ELONGATNFCT"/>
</dbReference>
<dbReference type="GO" id="GO:0003924">
    <property type="term" value="F:GTPase activity"/>
    <property type="evidence" value="ECO:0007669"/>
    <property type="project" value="InterPro"/>
</dbReference>
<dbReference type="SUPFAM" id="SSF54211">
    <property type="entry name" value="Ribosomal protein S5 domain 2-like"/>
    <property type="match status" value="1"/>
</dbReference>
<feature type="region of interest" description="Disordered" evidence="3">
    <location>
        <begin position="42"/>
        <end position="61"/>
    </location>
</feature>
<dbReference type="AlphaFoldDB" id="A0A0F9U2V5"/>
<dbReference type="PANTHER" id="PTHR43261:SF6">
    <property type="entry name" value="ELONGATION FACTOR G-LIKE PROTEIN"/>
    <property type="match status" value="1"/>
</dbReference>
<dbReference type="SUPFAM" id="SSF52540">
    <property type="entry name" value="P-loop containing nucleoside triphosphate hydrolases"/>
    <property type="match status" value="1"/>
</dbReference>
<dbReference type="FunFam" id="3.30.70.240:FF:000001">
    <property type="entry name" value="Elongation factor G"/>
    <property type="match status" value="1"/>
</dbReference>
<dbReference type="Gene3D" id="3.30.230.10">
    <property type="match status" value="1"/>
</dbReference>
<feature type="domain" description="Tr-type G" evidence="4">
    <location>
        <begin position="7"/>
        <end position="262"/>
    </location>
</feature>
<dbReference type="InterPro" id="IPR014721">
    <property type="entry name" value="Ribsml_uS5_D2-typ_fold_subgr"/>
</dbReference>
<comment type="caution">
    <text evidence="5">The sequence shown here is derived from an EMBL/GenBank/DDBJ whole genome shotgun (WGS) entry which is preliminary data.</text>
</comment>
<organism evidence="5">
    <name type="scientific">marine sediment metagenome</name>
    <dbReference type="NCBI Taxonomy" id="412755"/>
    <lineage>
        <taxon>unclassified sequences</taxon>
        <taxon>metagenomes</taxon>
        <taxon>ecological metagenomes</taxon>
    </lineage>
</organism>
<dbReference type="Pfam" id="PF00679">
    <property type="entry name" value="EFG_C"/>
    <property type="match status" value="1"/>
</dbReference>
<keyword evidence="1" id="KW-0547">Nucleotide-binding</keyword>
<evidence type="ECO:0000313" key="5">
    <source>
        <dbReference type="EMBL" id="KKN85879.1"/>
    </source>
</evidence>
<evidence type="ECO:0000256" key="3">
    <source>
        <dbReference type="SAM" id="MobiDB-lite"/>
    </source>
</evidence>
<dbReference type="InterPro" id="IPR020568">
    <property type="entry name" value="Ribosomal_Su5_D2-typ_SF"/>
</dbReference>
<dbReference type="InterPro" id="IPR035647">
    <property type="entry name" value="EFG_III/V"/>
</dbReference>
<proteinExistence type="predicted"/>
<dbReference type="NCBIfam" id="NF009381">
    <property type="entry name" value="PRK12740.1-5"/>
    <property type="match status" value="1"/>
</dbReference>
<dbReference type="Gene3D" id="3.40.50.300">
    <property type="entry name" value="P-loop containing nucleotide triphosphate hydrolases"/>
    <property type="match status" value="1"/>
</dbReference>
<evidence type="ECO:0000256" key="2">
    <source>
        <dbReference type="ARBA" id="ARBA00023134"/>
    </source>
</evidence>
<dbReference type="InterPro" id="IPR027417">
    <property type="entry name" value="P-loop_NTPase"/>
</dbReference>
<dbReference type="InterPro" id="IPR035649">
    <property type="entry name" value="EFG_V"/>
</dbReference>
<sequence length="681" mass="72752">MAASSPQDIRNVVLVGHGGAGKTSLAEAFLHAAKVSGRLGSVDDGSSTLDHSDIEKQRKHSVDPSATFLEHGGVTMNLIDTPGYPDLVGGAICALAGADTAIVVISASAGIEINTRRLFKIAQDRGLAVAVVVNKIDADNVNLADLLGQIEETFGQACKPMNLPTDGGRSVIDCFANDSGSADVGDVADAHTQLIENIVESDEAMMEAYLGGEEIPADKLQTAVASAMVEGAVIPVLFTSAKGEIGVTELMDAIAKYFPSPVDAAMTAVMSSPDDDAEQIDVSADASKPFVGQVFKIAIDPFIGKLAWVRILQGTVTPDTTYALGDEKKTSKIGHPFKVMGKETSEVKQAVAGDIIALAKVEEIQTGMILHAEAKAMFRTMPPLPTPMFSMAVTPKSRGDEQKISSVLAKLAEEDPTFKVTRDSQTNEMVISGMGDLHLRIELAKMKDRFDLDVDTKPPRIPYHETITINAEGHHRHKKQTGGAGQFGEVYLRVEPLERGGGFEFVNDLFGESIPRQYLPAIEKGVVEVLAKGAIAGYPLHDVKVSVYDGKHHPVDSKEVAFRTAGRFAFIDAINKAKPVLLEPIVTMEITIPANNMGDIASDLSGRRGRILGQEMMPGNMCLVKAQAPLAEVMQYDSQLRSATGGQGSFAMELSHYDPVPGNVQQQIIAAAKKDKQEDKD</sequence>
<dbReference type="SMART" id="SM00838">
    <property type="entry name" value="EFG_C"/>
    <property type="match status" value="1"/>
</dbReference>
<dbReference type="InterPro" id="IPR009022">
    <property type="entry name" value="EFG_III"/>
</dbReference>